<dbReference type="RefSeq" id="WP_109761947.1">
    <property type="nucleotide sequence ID" value="NZ_QGGU01000002.1"/>
</dbReference>
<protein>
    <recommendedName>
        <fullName evidence="3">Beta-barrel porin 2</fullName>
    </recommendedName>
</protein>
<reference evidence="1 2" key="1">
    <citation type="submission" date="2018-05" db="EMBL/GenBank/DDBJ databases">
        <title>Genomic Encyclopedia of Type Strains, Phase IV (KMG-IV): sequencing the most valuable type-strain genomes for metagenomic binning, comparative biology and taxonomic classification.</title>
        <authorList>
            <person name="Goeker M."/>
        </authorList>
    </citation>
    <scope>NUCLEOTIDE SEQUENCE [LARGE SCALE GENOMIC DNA]</scope>
    <source>
        <strain evidence="1 2">DSM 25350</strain>
    </source>
</reference>
<proteinExistence type="predicted"/>
<evidence type="ECO:0000313" key="2">
    <source>
        <dbReference type="Proteomes" id="UP000245790"/>
    </source>
</evidence>
<evidence type="ECO:0008006" key="3">
    <source>
        <dbReference type="Google" id="ProtNLM"/>
    </source>
</evidence>
<keyword evidence="2" id="KW-1185">Reference proteome</keyword>
<accession>A0A316FZA7</accession>
<dbReference type="OrthoDB" id="9769143at2"/>
<dbReference type="InterPro" id="IPR010727">
    <property type="entry name" value="DUF1302"/>
</dbReference>
<dbReference type="Proteomes" id="UP000245790">
    <property type="component" value="Unassembled WGS sequence"/>
</dbReference>
<name>A0A316FZA7_9GAMM</name>
<dbReference type="Pfam" id="PF06980">
    <property type="entry name" value="DUF1302"/>
    <property type="match status" value="1"/>
</dbReference>
<dbReference type="AlphaFoldDB" id="A0A316FZA7"/>
<dbReference type="EMBL" id="QGGU01000002">
    <property type="protein sequence ID" value="PWK53878.1"/>
    <property type="molecule type" value="Genomic_DNA"/>
</dbReference>
<evidence type="ECO:0000313" key="1">
    <source>
        <dbReference type="EMBL" id="PWK53878.1"/>
    </source>
</evidence>
<gene>
    <name evidence="1" type="ORF">C8D97_102268</name>
</gene>
<comment type="caution">
    <text evidence="1">The sequence shown here is derived from an EMBL/GenBank/DDBJ whole genome shotgun (WGS) entry which is preliminary data.</text>
</comment>
<organism evidence="1 2">
    <name type="scientific">Pleionea mediterranea</name>
    <dbReference type="NCBI Taxonomy" id="523701"/>
    <lineage>
        <taxon>Bacteria</taxon>
        <taxon>Pseudomonadati</taxon>
        <taxon>Pseudomonadota</taxon>
        <taxon>Gammaproteobacteria</taxon>
        <taxon>Oceanospirillales</taxon>
        <taxon>Pleioneaceae</taxon>
        <taxon>Pleionea</taxon>
    </lineage>
</organism>
<sequence length="415" mass="48602">MRSLNSLWLTLLFSTNQPSLAQPKYNQVSKLRLNYSTSTSHLDDESGFTGIQFDFNAKARFSRQWQAQFEALLEESEYEENNRRHIKQAFIKYRAASFDISAGKQIFSWGKANAINPVDVVTPRDYTISRPFLSDQRSGVESIKIDYYATPTFSTTVAAIWKHEPSTIHFPGNDQVDYIVDDSTNVNTASPQWVLRTRHYHDDLDWSLYYYRGHNLLPEAFRTNQSDNQPNNPSIHFQYPEVRIAGFDLNYVFGRNSLKMEFATNHPTANNNNFGMPSFDALVVGLSHHLQQYLILDIQWTTRYSKDDSLNNNLTELQQHAMQLNQFIYQVPKTHNSGMTIKLENQWLHETLFAEWYAHHHFVDNSTFEQLIVTYRYRENIKLTLSNQRYHGEKSSLYGSLKKNQNTYFEIQYTF</sequence>